<dbReference type="EMBL" id="CP120733">
    <property type="protein sequence ID" value="WFD10550.1"/>
    <property type="molecule type" value="Genomic_DNA"/>
</dbReference>
<evidence type="ECO:0000313" key="4">
    <source>
        <dbReference type="Proteomes" id="UP001222800"/>
    </source>
</evidence>
<feature type="signal peptide" evidence="1">
    <location>
        <begin position="1"/>
        <end position="24"/>
    </location>
</feature>
<evidence type="ECO:0000259" key="2">
    <source>
        <dbReference type="Pfam" id="PF16244"/>
    </source>
</evidence>
<keyword evidence="1" id="KW-0732">Signal</keyword>
<evidence type="ECO:0000256" key="1">
    <source>
        <dbReference type="SAM" id="SignalP"/>
    </source>
</evidence>
<dbReference type="Proteomes" id="UP001222800">
    <property type="component" value="Chromosome"/>
</dbReference>
<dbReference type="RefSeq" id="WP_277732517.1">
    <property type="nucleotide sequence ID" value="NZ_CP120733.1"/>
</dbReference>
<organism evidence="3 4">
    <name type="scientific">Tepidibacter hydrothermalis</name>
    <dbReference type="NCBI Taxonomy" id="3036126"/>
    <lineage>
        <taxon>Bacteria</taxon>
        <taxon>Bacillati</taxon>
        <taxon>Bacillota</taxon>
        <taxon>Clostridia</taxon>
        <taxon>Peptostreptococcales</taxon>
        <taxon>Peptostreptococcaceae</taxon>
        <taxon>Tepidibacter</taxon>
    </lineage>
</organism>
<proteinExistence type="predicted"/>
<dbReference type="InterPro" id="IPR032599">
    <property type="entry name" value="YcdB/YcdC_rep_domain"/>
</dbReference>
<dbReference type="Pfam" id="PF16244">
    <property type="entry name" value="DUF4901"/>
    <property type="match status" value="1"/>
</dbReference>
<dbReference type="PROSITE" id="PS51257">
    <property type="entry name" value="PROKAR_LIPOPROTEIN"/>
    <property type="match status" value="1"/>
</dbReference>
<accession>A0ABY8EC80</accession>
<reference evidence="3 4" key="1">
    <citation type="submission" date="2023-03" db="EMBL/GenBank/DDBJ databases">
        <title>Complete genome sequence of Tepidibacter sp. SWIR-1, isolated from a deep-sea hydrothermal vent.</title>
        <authorList>
            <person name="Li X."/>
        </authorList>
    </citation>
    <scope>NUCLEOTIDE SEQUENCE [LARGE SCALE GENOMIC DNA]</scope>
    <source>
        <strain evidence="3 4">SWIR-1</strain>
    </source>
</reference>
<feature type="domain" description="YcdB/YcdC repeated" evidence="2">
    <location>
        <begin position="49"/>
        <end position="176"/>
    </location>
</feature>
<keyword evidence="4" id="KW-1185">Reference proteome</keyword>
<evidence type="ECO:0000313" key="3">
    <source>
        <dbReference type="EMBL" id="WFD10550.1"/>
    </source>
</evidence>
<name>A0ABY8EC80_9FIRM</name>
<gene>
    <name evidence="3" type="ORF">P4S50_00320</name>
</gene>
<feature type="chain" id="PRO_5046408620" description="YcdB/YcdC repeated domain-containing protein" evidence="1">
    <location>
        <begin position="25"/>
        <end position="527"/>
    </location>
</feature>
<sequence>MKNRFILSLFVFVFIISSCVFAFADENLSKDEAKKIAVDTVEKYFDIDVDNNFEVTVMESYKEGAWDINICKEDKNYMDVDVCIEPDKTVSSVYIYQRGENNKKLTKSEARKLADDLINKMHPDKVKNTKCIEKEDDYSFDFEYKRVLNDIEFDQQGINITVDRELNRVSDYSLNWDDNTDMPKVENVIDKSKAAKIIEDNIEMRPMYIDTYNEDGSEKEKAKFVYAPYYKNSSMIDAKDGELEYYIKNMDRSMMSKENYKESVSIKMPSYNLNEQETRDYVTKKIKELLNKDITITSIEELVDVENKKTSKGEAWGVKFSYKDEEKNEVNGKIVIDKNNKEIIHMDTNFDKWGETDVKPKYTWEDGYERALQVLADNCQSKAANIDTEIRKINGEYKDKEGNMHYNSIGRYKFNRVVNGAKYIDNTTRVYVDLNNNNIVSIEGYWDNSKKFEDQSKALDIEKIKQLYIDKNEVKLCYVDIYDQESKKTETRLMYKMSEKEGMDDIEYVDALTGEFLDYDGEIIKMN</sequence>
<protein>
    <recommendedName>
        <fullName evidence="2">YcdB/YcdC repeated domain-containing protein</fullName>
    </recommendedName>
</protein>